<reference evidence="4" key="2">
    <citation type="submission" date="2020-11" db="EMBL/GenBank/DDBJ databases">
        <title>Whole genome sequencing of Colletotrichum sp.</title>
        <authorList>
            <person name="Li H."/>
        </authorList>
    </citation>
    <scope>NUCLEOTIDE SEQUENCE</scope>
    <source>
        <strain evidence="4">CkLH20</strain>
    </source>
</reference>
<proteinExistence type="predicted"/>
<keyword evidence="2" id="KW-1133">Transmembrane helix</keyword>
<dbReference type="InterPro" id="IPR036378">
    <property type="entry name" value="FAS1_dom_sf"/>
</dbReference>
<evidence type="ECO:0000313" key="5">
    <source>
        <dbReference type="Proteomes" id="UP000781932"/>
    </source>
</evidence>
<feature type="transmembrane region" description="Helical" evidence="2">
    <location>
        <begin position="986"/>
        <end position="1003"/>
    </location>
</feature>
<dbReference type="PROSITE" id="PS50213">
    <property type="entry name" value="FAS1"/>
    <property type="match status" value="2"/>
</dbReference>
<dbReference type="PANTHER" id="PTHR37544">
    <property type="entry name" value="SPRAY-RELATED"/>
    <property type="match status" value="1"/>
</dbReference>
<reference evidence="4" key="1">
    <citation type="submission" date="2020-03" db="EMBL/GenBank/DDBJ databases">
        <authorList>
            <person name="He L."/>
        </authorList>
    </citation>
    <scope>NUCLEOTIDE SEQUENCE</scope>
    <source>
        <strain evidence="4">CkLH20</strain>
    </source>
</reference>
<feature type="transmembrane region" description="Helical" evidence="2">
    <location>
        <begin position="793"/>
        <end position="816"/>
    </location>
</feature>
<feature type="compositionally biased region" description="Basic and acidic residues" evidence="1">
    <location>
        <begin position="592"/>
        <end position="603"/>
    </location>
</feature>
<feature type="domain" description="FAS1" evidence="3">
    <location>
        <begin position="250"/>
        <end position="339"/>
    </location>
</feature>
<gene>
    <name evidence="4" type="ORF">CkaCkLH20_03167</name>
</gene>
<dbReference type="RefSeq" id="XP_038749085.1">
    <property type="nucleotide sequence ID" value="XM_038885886.1"/>
</dbReference>
<feature type="compositionally biased region" description="Polar residues" evidence="1">
    <location>
        <begin position="357"/>
        <end position="370"/>
    </location>
</feature>
<dbReference type="PANTHER" id="PTHR37544:SF1">
    <property type="entry name" value="PHOSPHORIBOSYLAMINOIMIDAZOLE-SUCCINOCARBOXAMIDE SYNTHASE"/>
    <property type="match status" value="1"/>
</dbReference>
<keyword evidence="2" id="KW-0472">Membrane</keyword>
<dbReference type="EMBL" id="JAATWM020000007">
    <property type="protein sequence ID" value="KAF9879624.1"/>
    <property type="molecule type" value="Genomic_DNA"/>
</dbReference>
<feature type="transmembrane region" description="Helical" evidence="2">
    <location>
        <begin position="652"/>
        <end position="672"/>
    </location>
</feature>
<organism evidence="4 5">
    <name type="scientific">Colletotrichum karsti</name>
    <dbReference type="NCBI Taxonomy" id="1095194"/>
    <lineage>
        <taxon>Eukaryota</taxon>
        <taxon>Fungi</taxon>
        <taxon>Dikarya</taxon>
        <taxon>Ascomycota</taxon>
        <taxon>Pezizomycotina</taxon>
        <taxon>Sordariomycetes</taxon>
        <taxon>Hypocreomycetidae</taxon>
        <taxon>Glomerellales</taxon>
        <taxon>Glomerellaceae</taxon>
        <taxon>Colletotrichum</taxon>
        <taxon>Colletotrichum boninense species complex</taxon>
    </lineage>
</organism>
<feature type="region of interest" description="Disordered" evidence="1">
    <location>
        <begin position="348"/>
        <end position="433"/>
    </location>
</feature>
<accession>A0A9P6IBU8</accession>
<dbReference type="AlphaFoldDB" id="A0A9P6IBU8"/>
<sequence length="1214" mass="134318">MINRVRSSSLPSDFGAEVGEMRPGSLLLPLAAAASAVAASAGDVSEYVMVREEEAPPVSWTSVPARDKGLSSVDGVVESIGGALLRAAGAVTRTARSFTWSADDTSSRQRRSFATERDVSGTVYQVIRENDRGRLFSELLDGHESLRQMLDDPGREVTVFLPADDAMRRLEGPGAVDEASVREILEYHVLSGVYPLDALREARAAHTVLEEGGMGRRQRVRVEEGVEGVDVNFYARVSGGDSIQTANGIVHFVDDVLVPPPRHDKLIEALPERLSVFAEALRRTGMRPRGGVTVFAPSDDAWEALGAEAEGFLFSDEGEEYLRALVGYHVVEDAVVYSDTETLGEFESGHYPPQLWSARTPSQQSSTPNTLRPHHATRRNYENGIDEEDSSPQETISPPPPFVPHAPTPPTQQPHTQNFSRPDQSFPAPVLIGGGMFNNQDPYVSQPAARFNDAQLAVDEVANRARARGFRDELTLAAGRSITPGVDDTPYIHHALEAITRDHGNNFSPPSSMGSQGYNNEGYYRAAGYLPDDLQNHSPQISGDPETGFQPMMPAPPSAHARDSLLRPQSQQERQSMSLGTRLMSPPQSADSRYRPSQDRKGLTPEPTSKWLPISERETVFPGMTKLDTVDESRETYPRLTYVPAILRLPSMIALTTLCVLMIVALMLSAIYSPIQPGLLTYGETIYSAKYFLFRILPQTCAAAIFVYAQCVTTATLRILPFVAMTEDEPMKRRNALFMNLYPKSFLLPQLAGPVHVKVALAILWLSAFTIPLASASFTVIHKEVWYWTAVQGTVWALVALYFLLVAALVILALYWRNRVTGLMWDPRSIADFSFMISKSNTRESYRGSEVAENRLQLRHILRNRIVDRLGYWMTDDDTEAPWYGIGTEHSQGQIPSDIHYDAKGDSDRRSITSNLIVAGHDDYIRNLYLPWCLRTSPLLFFVVAATVLLAALFVVSFLNRTSLVNGFDPRITAAPGHGAFSPANFLYSFVPSLVGLLLYLAFQSLDHHLRVLQPWADLGHKDGSPASRSVLADYAACLPLQSTLHALRNRHYRVAALSLLSLLLAFLPALAGALFMALTAVPSGGVRMFPLVPVFAVLLALLTLYLAALVSLLFRRNHLRLPHAVSCPAEIFSFLANEDNAQDPVFRSPGPPRARAELAHRLGAGPASAQSTWMFGYWPGRDERRLGVRRQRRYTERKSFHVHERTPSRRSMI</sequence>
<feature type="compositionally biased region" description="Polar residues" evidence="1">
    <location>
        <begin position="567"/>
        <end position="579"/>
    </location>
</feature>
<dbReference type="SMART" id="SM00554">
    <property type="entry name" value="FAS1"/>
    <property type="match status" value="2"/>
</dbReference>
<keyword evidence="5" id="KW-1185">Reference proteome</keyword>
<feature type="transmembrane region" description="Helical" evidence="2">
    <location>
        <begin position="939"/>
        <end position="959"/>
    </location>
</feature>
<feature type="domain" description="FAS1" evidence="3">
    <location>
        <begin position="120"/>
        <end position="257"/>
    </location>
</feature>
<dbReference type="Pfam" id="PF11915">
    <property type="entry name" value="DUF3433"/>
    <property type="match status" value="1"/>
</dbReference>
<dbReference type="Pfam" id="PF02469">
    <property type="entry name" value="Fasciclin"/>
    <property type="match status" value="2"/>
</dbReference>
<feature type="transmembrane region" description="Helical" evidence="2">
    <location>
        <begin position="1091"/>
        <end position="1115"/>
    </location>
</feature>
<keyword evidence="2" id="KW-0812">Transmembrane</keyword>
<dbReference type="SUPFAM" id="SSF82153">
    <property type="entry name" value="FAS1 domain"/>
    <property type="match status" value="2"/>
</dbReference>
<feature type="transmembrane region" description="Helical" evidence="2">
    <location>
        <begin position="1055"/>
        <end position="1079"/>
    </location>
</feature>
<dbReference type="Gene3D" id="2.30.180.10">
    <property type="entry name" value="FAS1 domain"/>
    <property type="match status" value="2"/>
</dbReference>
<evidence type="ECO:0000259" key="3">
    <source>
        <dbReference type="PROSITE" id="PS50213"/>
    </source>
</evidence>
<feature type="transmembrane region" description="Helical" evidence="2">
    <location>
        <begin position="759"/>
        <end position="781"/>
    </location>
</feature>
<dbReference type="InterPro" id="IPR021840">
    <property type="entry name" value="DUF3433"/>
</dbReference>
<comment type="caution">
    <text evidence="4">The sequence shown here is derived from an EMBL/GenBank/DDBJ whole genome shotgun (WGS) entry which is preliminary data.</text>
</comment>
<dbReference type="GeneID" id="62158960"/>
<dbReference type="Proteomes" id="UP000781932">
    <property type="component" value="Unassembled WGS sequence"/>
</dbReference>
<dbReference type="InterPro" id="IPR000782">
    <property type="entry name" value="FAS1_domain"/>
</dbReference>
<evidence type="ECO:0000313" key="4">
    <source>
        <dbReference type="EMBL" id="KAF9879624.1"/>
    </source>
</evidence>
<dbReference type="OrthoDB" id="3057599at2759"/>
<evidence type="ECO:0000256" key="1">
    <source>
        <dbReference type="SAM" id="MobiDB-lite"/>
    </source>
</evidence>
<feature type="region of interest" description="Disordered" evidence="1">
    <location>
        <begin position="530"/>
        <end position="610"/>
    </location>
</feature>
<feature type="compositionally biased region" description="Pro residues" evidence="1">
    <location>
        <begin position="397"/>
        <end position="412"/>
    </location>
</feature>
<protein>
    <submittedName>
        <fullName evidence="4">Phosphoribosylaminoimidazole-succinocarboxamide synthase</fullName>
    </submittedName>
</protein>
<name>A0A9P6IBU8_9PEZI</name>
<evidence type="ECO:0000256" key="2">
    <source>
        <dbReference type="SAM" id="Phobius"/>
    </source>
</evidence>